<dbReference type="Proteomes" id="UP000016933">
    <property type="component" value="Unassembled WGS sequence"/>
</dbReference>
<organism evidence="1 2">
    <name type="scientific">Dothistroma septosporum (strain NZE10 / CBS 128990)</name>
    <name type="common">Red band needle blight fungus</name>
    <name type="synonym">Mycosphaerella pini</name>
    <dbReference type="NCBI Taxonomy" id="675120"/>
    <lineage>
        <taxon>Eukaryota</taxon>
        <taxon>Fungi</taxon>
        <taxon>Dikarya</taxon>
        <taxon>Ascomycota</taxon>
        <taxon>Pezizomycotina</taxon>
        <taxon>Dothideomycetes</taxon>
        <taxon>Dothideomycetidae</taxon>
        <taxon>Mycosphaerellales</taxon>
        <taxon>Mycosphaerellaceae</taxon>
        <taxon>Dothistroma</taxon>
    </lineage>
</organism>
<reference evidence="1 2" key="2">
    <citation type="journal article" date="2012" name="PLoS Pathog.">
        <title>Diverse lifestyles and strategies of plant pathogenesis encoded in the genomes of eighteen Dothideomycetes fungi.</title>
        <authorList>
            <person name="Ohm R.A."/>
            <person name="Feau N."/>
            <person name="Henrissat B."/>
            <person name="Schoch C.L."/>
            <person name="Horwitz B.A."/>
            <person name="Barry K.W."/>
            <person name="Condon B.J."/>
            <person name="Copeland A.C."/>
            <person name="Dhillon B."/>
            <person name="Glaser F."/>
            <person name="Hesse C.N."/>
            <person name="Kosti I."/>
            <person name="LaButti K."/>
            <person name="Lindquist E.A."/>
            <person name="Lucas S."/>
            <person name="Salamov A.A."/>
            <person name="Bradshaw R.E."/>
            <person name="Ciuffetti L."/>
            <person name="Hamelin R.C."/>
            <person name="Kema G.H.J."/>
            <person name="Lawrence C."/>
            <person name="Scott J.A."/>
            <person name="Spatafora J.W."/>
            <person name="Turgeon B.G."/>
            <person name="de Wit P.J.G.M."/>
            <person name="Zhong S."/>
            <person name="Goodwin S.B."/>
            <person name="Grigoriev I.V."/>
        </authorList>
    </citation>
    <scope>NUCLEOTIDE SEQUENCE [LARGE SCALE GENOMIC DNA]</scope>
    <source>
        <strain evidence="2">NZE10 / CBS 128990</strain>
    </source>
</reference>
<keyword evidence="2" id="KW-1185">Reference proteome</keyword>
<name>N1PPF4_DOTSN</name>
<feature type="non-terminal residue" evidence="1">
    <location>
        <position position="100"/>
    </location>
</feature>
<gene>
    <name evidence="1" type="ORF">DOTSEDRAFT_71930</name>
</gene>
<protein>
    <submittedName>
        <fullName evidence="1">Uncharacterized protein</fullName>
    </submittedName>
</protein>
<evidence type="ECO:0000313" key="1">
    <source>
        <dbReference type="EMBL" id="EME44260.1"/>
    </source>
</evidence>
<proteinExistence type="predicted"/>
<dbReference type="EMBL" id="KB446539">
    <property type="protein sequence ID" value="EME44260.1"/>
    <property type="molecule type" value="Genomic_DNA"/>
</dbReference>
<sequence>RRGLPGDILDWPHQLPTIPQPIGKAARSSHRSFDSLVAWLSRSGAPKSIYTVRISDSRLIENVYTESPKQRGARYCTILQTFRAPGSVLAPNDHDAYRQQ</sequence>
<evidence type="ECO:0000313" key="2">
    <source>
        <dbReference type="Proteomes" id="UP000016933"/>
    </source>
</evidence>
<dbReference type="AlphaFoldDB" id="N1PPF4"/>
<reference evidence="2" key="1">
    <citation type="journal article" date="2012" name="PLoS Genet.">
        <title>The genomes of the fungal plant pathogens Cladosporium fulvum and Dothistroma septosporum reveal adaptation to different hosts and lifestyles but also signatures of common ancestry.</title>
        <authorList>
            <person name="de Wit P.J.G.M."/>
            <person name="van der Burgt A."/>
            <person name="Oekmen B."/>
            <person name="Stergiopoulos I."/>
            <person name="Abd-Elsalam K.A."/>
            <person name="Aerts A.L."/>
            <person name="Bahkali A.H."/>
            <person name="Beenen H.G."/>
            <person name="Chettri P."/>
            <person name="Cox M.P."/>
            <person name="Datema E."/>
            <person name="de Vries R.P."/>
            <person name="Dhillon B."/>
            <person name="Ganley A.R."/>
            <person name="Griffiths S.A."/>
            <person name="Guo Y."/>
            <person name="Hamelin R.C."/>
            <person name="Henrissat B."/>
            <person name="Kabir M.S."/>
            <person name="Jashni M.K."/>
            <person name="Kema G."/>
            <person name="Klaubauf S."/>
            <person name="Lapidus A."/>
            <person name="Levasseur A."/>
            <person name="Lindquist E."/>
            <person name="Mehrabi R."/>
            <person name="Ohm R.A."/>
            <person name="Owen T.J."/>
            <person name="Salamov A."/>
            <person name="Schwelm A."/>
            <person name="Schijlen E."/>
            <person name="Sun H."/>
            <person name="van den Burg H.A."/>
            <person name="van Ham R.C.H.J."/>
            <person name="Zhang S."/>
            <person name="Goodwin S.B."/>
            <person name="Grigoriev I.V."/>
            <person name="Collemare J."/>
            <person name="Bradshaw R.E."/>
        </authorList>
    </citation>
    <scope>NUCLEOTIDE SEQUENCE [LARGE SCALE GENOMIC DNA]</scope>
    <source>
        <strain evidence="2">NZE10 / CBS 128990</strain>
    </source>
</reference>
<dbReference type="HOGENOM" id="CLU_2312746_0_0_1"/>
<feature type="non-terminal residue" evidence="1">
    <location>
        <position position="1"/>
    </location>
</feature>
<accession>N1PPF4</accession>